<evidence type="ECO:0000313" key="3">
    <source>
        <dbReference type="Proteomes" id="UP001549366"/>
    </source>
</evidence>
<evidence type="ECO:0000256" key="1">
    <source>
        <dbReference type="SAM" id="Phobius"/>
    </source>
</evidence>
<comment type="caution">
    <text evidence="2">The sequence shown here is derived from an EMBL/GenBank/DDBJ whole genome shotgun (WGS) entry which is preliminary data.</text>
</comment>
<keyword evidence="3" id="KW-1185">Reference proteome</keyword>
<accession>A0ABV2SIM7</accession>
<name>A0ABV2SIM7_9GAMM</name>
<keyword evidence="1" id="KW-0472">Membrane</keyword>
<protein>
    <submittedName>
        <fullName evidence="2">Uncharacterized protein</fullName>
    </submittedName>
</protein>
<feature type="transmembrane region" description="Helical" evidence="1">
    <location>
        <begin position="21"/>
        <end position="45"/>
    </location>
</feature>
<evidence type="ECO:0000313" key="2">
    <source>
        <dbReference type="EMBL" id="MET4756778.1"/>
    </source>
</evidence>
<gene>
    <name evidence="2" type="ORF">V5J35_001970</name>
</gene>
<sequence length="59" mass="6638">MDLSPYDQCRSDEKQCRIGRSCNIITLALTLILISGFAVADYLAVKCNMSDQHEQSDKK</sequence>
<dbReference type="RefSeq" id="WP_354011086.1">
    <property type="nucleotide sequence ID" value="NZ_JBEWTA010000001.1"/>
</dbReference>
<organism evidence="2 3">
    <name type="scientific">Endozoicomonas lisbonensis</name>
    <dbReference type="NCBI Taxonomy" id="3120522"/>
    <lineage>
        <taxon>Bacteria</taxon>
        <taxon>Pseudomonadati</taxon>
        <taxon>Pseudomonadota</taxon>
        <taxon>Gammaproteobacteria</taxon>
        <taxon>Oceanospirillales</taxon>
        <taxon>Endozoicomonadaceae</taxon>
        <taxon>Endozoicomonas</taxon>
    </lineage>
</organism>
<reference evidence="2 3" key="1">
    <citation type="submission" date="2024-06" db="EMBL/GenBank/DDBJ databases">
        <title>Genomic Encyclopedia of Type Strains, Phase V (KMG-V): Genome sequencing to study the core and pangenomes of soil and plant-associated prokaryotes.</title>
        <authorList>
            <person name="Whitman W."/>
        </authorList>
    </citation>
    <scope>NUCLEOTIDE SEQUENCE [LARGE SCALE GENOMIC DNA]</scope>
    <source>
        <strain evidence="2 3">NE40</strain>
    </source>
</reference>
<proteinExistence type="predicted"/>
<dbReference type="EMBL" id="JBEWTB010000002">
    <property type="protein sequence ID" value="MET4756778.1"/>
    <property type="molecule type" value="Genomic_DNA"/>
</dbReference>
<dbReference type="Proteomes" id="UP001549366">
    <property type="component" value="Unassembled WGS sequence"/>
</dbReference>
<keyword evidence="1" id="KW-0812">Transmembrane</keyword>
<keyword evidence="1" id="KW-1133">Transmembrane helix</keyword>